<accession>A0ACC0L6F0</accession>
<organism evidence="1 2">
    <name type="scientific">Rhododendron molle</name>
    <name type="common">Chinese azalea</name>
    <name type="synonym">Azalea mollis</name>
    <dbReference type="NCBI Taxonomy" id="49168"/>
    <lineage>
        <taxon>Eukaryota</taxon>
        <taxon>Viridiplantae</taxon>
        <taxon>Streptophyta</taxon>
        <taxon>Embryophyta</taxon>
        <taxon>Tracheophyta</taxon>
        <taxon>Spermatophyta</taxon>
        <taxon>Magnoliopsida</taxon>
        <taxon>eudicotyledons</taxon>
        <taxon>Gunneridae</taxon>
        <taxon>Pentapetalae</taxon>
        <taxon>asterids</taxon>
        <taxon>Ericales</taxon>
        <taxon>Ericaceae</taxon>
        <taxon>Ericoideae</taxon>
        <taxon>Rhodoreae</taxon>
        <taxon>Rhododendron</taxon>
    </lineage>
</organism>
<sequence length="112" mass="11556">MVVGGRGRGIQNEGGRGRRVIGGRGRGRGVTGGKGNGVPTASRGTGGVKNGSRGSGSGRGRGRGRAIGPTSGVLAKNGLVVKGRGLEEIHKDRKCLFLESNNKFICSIMRQW</sequence>
<dbReference type="Proteomes" id="UP001062846">
    <property type="component" value="Chromosome 13"/>
</dbReference>
<comment type="caution">
    <text evidence="1">The sequence shown here is derived from an EMBL/GenBank/DDBJ whole genome shotgun (WGS) entry which is preliminary data.</text>
</comment>
<protein>
    <submittedName>
        <fullName evidence="1">Uncharacterized protein</fullName>
    </submittedName>
</protein>
<proteinExistence type="predicted"/>
<evidence type="ECO:0000313" key="1">
    <source>
        <dbReference type="EMBL" id="KAI8524328.1"/>
    </source>
</evidence>
<dbReference type="EMBL" id="CM046400">
    <property type="protein sequence ID" value="KAI8524328.1"/>
    <property type="molecule type" value="Genomic_DNA"/>
</dbReference>
<keyword evidence="2" id="KW-1185">Reference proteome</keyword>
<gene>
    <name evidence="1" type="ORF">RHMOL_Rhmol13G0142000</name>
</gene>
<evidence type="ECO:0000313" key="2">
    <source>
        <dbReference type="Proteomes" id="UP001062846"/>
    </source>
</evidence>
<reference evidence="1" key="1">
    <citation type="submission" date="2022-02" db="EMBL/GenBank/DDBJ databases">
        <title>Plant Genome Project.</title>
        <authorList>
            <person name="Zhang R.-G."/>
        </authorList>
    </citation>
    <scope>NUCLEOTIDE SEQUENCE</scope>
    <source>
        <strain evidence="1">AT1</strain>
    </source>
</reference>
<name>A0ACC0L6F0_RHOML</name>